<dbReference type="CDD" id="cd00082">
    <property type="entry name" value="HisKA"/>
    <property type="match status" value="1"/>
</dbReference>
<evidence type="ECO:0000313" key="15">
    <source>
        <dbReference type="EMBL" id="MBV7274021.1"/>
    </source>
</evidence>
<dbReference type="PROSITE" id="PS50885">
    <property type="entry name" value="HAMP"/>
    <property type="match status" value="1"/>
</dbReference>
<dbReference type="InterPro" id="IPR005467">
    <property type="entry name" value="His_kinase_dom"/>
</dbReference>
<dbReference type="Pfam" id="PF00672">
    <property type="entry name" value="HAMP"/>
    <property type="match status" value="1"/>
</dbReference>
<keyword evidence="16" id="KW-1185">Reference proteome</keyword>
<comment type="catalytic activity">
    <reaction evidence="1">
        <text>ATP + protein L-histidine = ADP + protein N-phospho-L-histidine.</text>
        <dbReference type="EC" id="2.7.13.3"/>
    </reaction>
</comment>
<evidence type="ECO:0000256" key="8">
    <source>
        <dbReference type="ARBA" id="ARBA00022777"/>
    </source>
</evidence>
<dbReference type="SMART" id="SM00304">
    <property type="entry name" value="HAMP"/>
    <property type="match status" value="1"/>
</dbReference>
<evidence type="ECO:0000313" key="16">
    <source>
        <dbReference type="Proteomes" id="UP000694308"/>
    </source>
</evidence>
<evidence type="ECO:0000256" key="3">
    <source>
        <dbReference type="ARBA" id="ARBA00012438"/>
    </source>
</evidence>
<evidence type="ECO:0000256" key="12">
    <source>
        <dbReference type="SAM" id="Phobius"/>
    </source>
</evidence>
<dbReference type="Pfam" id="PF02518">
    <property type="entry name" value="HATPase_c"/>
    <property type="match status" value="1"/>
</dbReference>
<evidence type="ECO:0000256" key="7">
    <source>
        <dbReference type="ARBA" id="ARBA00022741"/>
    </source>
</evidence>
<organism evidence="15 16">
    <name type="scientific">Clostridium thailandense</name>
    <dbReference type="NCBI Taxonomy" id="2794346"/>
    <lineage>
        <taxon>Bacteria</taxon>
        <taxon>Bacillati</taxon>
        <taxon>Bacillota</taxon>
        <taxon>Clostridia</taxon>
        <taxon>Eubacteriales</taxon>
        <taxon>Clostridiaceae</taxon>
        <taxon>Clostridium</taxon>
    </lineage>
</organism>
<keyword evidence="11 12" id="KW-0472">Membrane</keyword>
<evidence type="ECO:0000256" key="2">
    <source>
        <dbReference type="ARBA" id="ARBA00004651"/>
    </source>
</evidence>
<comment type="subcellular location">
    <subcellularLocation>
        <location evidence="2">Cell membrane</location>
        <topology evidence="2">Multi-pass membrane protein</topology>
    </subcellularLocation>
</comment>
<gene>
    <name evidence="15" type="ORF">I6U48_14030</name>
</gene>
<dbReference type="GO" id="GO:0005524">
    <property type="term" value="F:ATP binding"/>
    <property type="evidence" value="ECO:0007669"/>
    <property type="project" value="UniProtKB-KW"/>
</dbReference>
<evidence type="ECO:0000256" key="1">
    <source>
        <dbReference type="ARBA" id="ARBA00000085"/>
    </source>
</evidence>
<evidence type="ECO:0000256" key="6">
    <source>
        <dbReference type="ARBA" id="ARBA00022679"/>
    </source>
</evidence>
<evidence type="ECO:0000256" key="5">
    <source>
        <dbReference type="ARBA" id="ARBA00022553"/>
    </source>
</evidence>
<protein>
    <recommendedName>
        <fullName evidence="3">histidine kinase</fullName>
        <ecNumber evidence="3">2.7.13.3</ecNumber>
    </recommendedName>
</protein>
<evidence type="ECO:0000259" key="13">
    <source>
        <dbReference type="PROSITE" id="PS50109"/>
    </source>
</evidence>
<dbReference type="SMART" id="SM00388">
    <property type="entry name" value="HisKA"/>
    <property type="match status" value="1"/>
</dbReference>
<dbReference type="GO" id="GO:0005886">
    <property type="term" value="C:plasma membrane"/>
    <property type="evidence" value="ECO:0007669"/>
    <property type="project" value="UniProtKB-SubCell"/>
</dbReference>
<dbReference type="InterPro" id="IPR003661">
    <property type="entry name" value="HisK_dim/P_dom"/>
</dbReference>
<evidence type="ECO:0000256" key="4">
    <source>
        <dbReference type="ARBA" id="ARBA00022475"/>
    </source>
</evidence>
<dbReference type="AlphaFoldDB" id="A0A949TY63"/>
<keyword evidence="8 15" id="KW-0418">Kinase</keyword>
<dbReference type="SMART" id="SM00387">
    <property type="entry name" value="HATPase_c"/>
    <property type="match status" value="1"/>
</dbReference>
<evidence type="ECO:0000259" key="14">
    <source>
        <dbReference type="PROSITE" id="PS50885"/>
    </source>
</evidence>
<feature type="transmembrane region" description="Helical" evidence="12">
    <location>
        <begin position="12"/>
        <end position="33"/>
    </location>
</feature>
<dbReference type="Proteomes" id="UP000694308">
    <property type="component" value="Unassembled WGS sequence"/>
</dbReference>
<dbReference type="EMBL" id="JAEEGC010000062">
    <property type="protein sequence ID" value="MBV7274021.1"/>
    <property type="molecule type" value="Genomic_DNA"/>
</dbReference>
<evidence type="ECO:0000256" key="11">
    <source>
        <dbReference type="ARBA" id="ARBA00023136"/>
    </source>
</evidence>
<dbReference type="RefSeq" id="WP_218321089.1">
    <property type="nucleotide sequence ID" value="NZ_JAEEGC010000062.1"/>
</dbReference>
<keyword evidence="7" id="KW-0547">Nucleotide-binding</keyword>
<feature type="domain" description="Histidine kinase" evidence="13">
    <location>
        <begin position="260"/>
        <end position="479"/>
    </location>
</feature>
<dbReference type="PANTHER" id="PTHR45528">
    <property type="entry name" value="SENSOR HISTIDINE KINASE CPXA"/>
    <property type="match status" value="1"/>
</dbReference>
<name>A0A949TY63_9CLOT</name>
<keyword evidence="4" id="KW-1003">Cell membrane</keyword>
<dbReference type="Pfam" id="PF00512">
    <property type="entry name" value="HisKA"/>
    <property type="match status" value="1"/>
</dbReference>
<accession>A0A949TY63</accession>
<comment type="caution">
    <text evidence="15">The sequence shown here is derived from an EMBL/GenBank/DDBJ whole genome shotgun (WGS) entry which is preliminary data.</text>
</comment>
<keyword evidence="10" id="KW-0902">Two-component regulatory system</keyword>
<dbReference type="EC" id="2.7.13.3" evidence="3"/>
<keyword evidence="5" id="KW-0597">Phosphoprotein</keyword>
<dbReference type="InterPro" id="IPR050398">
    <property type="entry name" value="HssS/ArlS-like"/>
</dbReference>
<dbReference type="PANTHER" id="PTHR45528:SF1">
    <property type="entry name" value="SENSOR HISTIDINE KINASE CPXA"/>
    <property type="match status" value="1"/>
</dbReference>
<dbReference type="InterPro" id="IPR003660">
    <property type="entry name" value="HAMP_dom"/>
</dbReference>
<keyword evidence="12" id="KW-0812">Transmembrane</keyword>
<keyword evidence="12" id="KW-1133">Transmembrane helix</keyword>
<dbReference type="CDD" id="cd06225">
    <property type="entry name" value="HAMP"/>
    <property type="match status" value="1"/>
</dbReference>
<keyword evidence="6" id="KW-0808">Transferase</keyword>
<evidence type="ECO:0000256" key="9">
    <source>
        <dbReference type="ARBA" id="ARBA00022840"/>
    </source>
</evidence>
<dbReference type="FunFam" id="1.10.287.130:FF:000001">
    <property type="entry name" value="Two-component sensor histidine kinase"/>
    <property type="match status" value="1"/>
</dbReference>
<proteinExistence type="predicted"/>
<dbReference type="InterPro" id="IPR003594">
    <property type="entry name" value="HATPase_dom"/>
</dbReference>
<feature type="transmembrane region" description="Helical" evidence="12">
    <location>
        <begin position="164"/>
        <end position="183"/>
    </location>
</feature>
<evidence type="ECO:0000256" key="10">
    <source>
        <dbReference type="ARBA" id="ARBA00023012"/>
    </source>
</evidence>
<keyword evidence="9" id="KW-0067">ATP-binding</keyword>
<dbReference type="PROSITE" id="PS50109">
    <property type="entry name" value="HIS_KIN"/>
    <property type="match status" value="1"/>
</dbReference>
<dbReference type="GO" id="GO:0000155">
    <property type="term" value="F:phosphorelay sensor kinase activity"/>
    <property type="evidence" value="ECO:0007669"/>
    <property type="project" value="InterPro"/>
</dbReference>
<sequence>MNIKRRLFISNFLMLVIPVILSLVITGGTMFVFGEITEINNGKHLGDNEKLFYDSIERINMLENKWSENTNLEQMKTDIDDINEKLKNTKISLSIYRDKELVYPSSSSESIPILDTALTQSGSHTFIMDNFAVYRESIGKYSILLTDTNFSRHNKEEHNAYHTYLINLCIIGALFIIIIIILTNRLLTRFVFKSIITPLDTLVYGVHQIRDGNLDYHIEYDGKDEFAGVCSDFNEMAQRLLDSVNARQKDEANRKELIAGISHDLRTPLTSIKAYVEGIEKGVASTPETQKRYLDTIKNKTNDLEHIVNQLFLFSKLDIGEFPFYLERINIGKEMSNMVASLSEEYQRKGLGIELAQNVENIYVQVDIVQLRNAVINILENSVKYKTQEKGQMKISCKEEDKYVTITLADNGPGVSDEALEKLFDVFYRGDRARTNPSKGSGLGLSITAKILEKLGGSIRAENVPEGGLAITMMLPKHAGGKGVEENSNY</sequence>
<feature type="domain" description="HAMP" evidence="14">
    <location>
        <begin position="193"/>
        <end position="245"/>
    </location>
</feature>
<reference evidence="15" key="1">
    <citation type="submission" date="2020-12" db="EMBL/GenBank/DDBJ databases">
        <title>Clostridium thailandense sp. nov., a novel acetogenic bacterium isolated from peat land soil in Thailand.</title>
        <authorList>
            <person name="Chaikitkaew S."/>
            <person name="Birkeland N.K."/>
        </authorList>
    </citation>
    <scope>NUCLEOTIDE SEQUENCE</scope>
    <source>
        <strain evidence="15">PL3</strain>
    </source>
</reference>